<protein>
    <submittedName>
        <fullName evidence="7">Transthyretin-like protein 5</fullName>
    </submittedName>
</protein>
<keyword evidence="4 5" id="KW-0732">Signal</keyword>
<evidence type="ECO:0000313" key="6">
    <source>
        <dbReference type="Proteomes" id="UP000887574"/>
    </source>
</evidence>
<evidence type="ECO:0000256" key="1">
    <source>
        <dbReference type="ARBA" id="ARBA00004613"/>
    </source>
</evidence>
<evidence type="ECO:0000256" key="4">
    <source>
        <dbReference type="ARBA" id="ARBA00022729"/>
    </source>
</evidence>
<dbReference type="Pfam" id="PF01060">
    <property type="entry name" value="TTR-52"/>
    <property type="match status" value="1"/>
</dbReference>
<dbReference type="PANTHER" id="PTHR21700:SF3">
    <property type="entry name" value="TRANSTHYRETIN-LIKE PROTEIN 5"/>
    <property type="match status" value="1"/>
</dbReference>
<dbReference type="PANTHER" id="PTHR21700">
    <property type="entry name" value="TRANSTHYRETIN-LIKE FAMILY PROTEIN-RELATED"/>
    <property type="match status" value="1"/>
</dbReference>
<dbReference type="InterPro" id="IPR038479">
    <property type="entry name" value="Transthyretin-like_sf"/>
</dbReference>
<sequence length="169" mass="18823">MQVFYIVCFALFLQCVQAIGIGRKQSAGIKGELVCDGKPAAGVKVKLYDDDRGLDADDLLASGKTDRSGHFELEGYTHEITTIDPKLNIYHDCNDGLTPCQRKVSVMIPDKYVSTGEHPERMYELGVFELSVEIPDKYVSDGEHPKRMYDAGRIELSGKFKGEARDCLN</sequence>
<keyword evidence="6" id="KW-1185">Reference proteome</keyword>
<dbReference type="Proteomes" id="UP000887574">
    <property type="component" value="Unplaced"/>
</dbReference>
<evidence type="ECO:0000313" key="7">
    <source>
        <dbReference type="WBParaSite" id="jg3531"/>
    </source>
</evidence>
<feature type="chain" id="PRO_5037426365" evidence="5">
    <location>
        <begin position="19"/>
        <end position="169"/>
    </location>
</feature>
<dbReference type="AlphaFoldDB" id="A0A915E729"/>
<accession>A0A915E729</accession>
<comment type="subcellular location">
    <subcellularLocation>
        <location evidence="1">Secreted</location>
    </subcellularLocation>
</comment>
<dbReference type="Gene3D" id="2.60.40.3330">
    <property type="match status" value="1"/>
</dbReference>
<evidence type="ECO:0000256" key="3">
    <source>
        <dbReference type="ARBA" id="ARBA00022525"/>
    </source>
</evidence>
<feature type="signal peptide" evidence="5">
    <location>
        <begin position="1"/>
        <end position="18"/>
    </location>
</feature>
<evidence type="ECO:0000256" key="5">
    <source>
        <dbReference type="SAM" id="SignalP"/>
    </source>
</evidence>
<dbReference type="GO" id="GO:0005576">
    <property type="term" value="C:extracellular region"/>
    <property type="evidence" value="ECO:0007669"/>
    <property type="project" value="UniProtKB-SubCell"/>
</dbReference>
<organism evidence="6 7">
    <name type="scientific">Ditylenchus dipsaci</name>
    <dbReference type="NCBI Taxonomy" id="166011"/>
    <lineage>
        <taxon>Eukaryota</taxon>
        <taxon>Metazoa</taxon>
        <taxon>Ecdysozoa</taxon>
        <taxon>Nematoda</taxon>
        <taxon>Chromadorea</taxon>
        <taxon>Rhabditida</taxon>
        <taxon>Tylenchina</taxon>
        <taxon>Tylenchomorpha</taxon>
        <taxon>Sphaerularioidea</taxon>
        <taxon>Anguinidae</taxon>
        <taxon>Anguininae</taxon>
        <taxon>Ditylenchus</taxon>
    </lineage>
</organism>
<dbReference type="GO" id="GO:0009986">
    <property type="term" value="C:cell surface"/>
    <property type="evidence" value="ECO:0007669"/>
    <property type="project" value="InterPro"/>
</dbReference>
<reference evidence="7" key="1">
    <citation type="submission" date="2022-11" db="UniProtKB">
        <authorList>
            <consortium name="WormBaseParasite"/>
        </authorList>
    </citation>
    <scope>IDENTIFICATION</scope>
</reference>
<dbReference type="InterPro" id="IPR001534">
    <property type="entry name" value="Transthyretin-like"/>
</dbReference>
<dbReference type="WBParaSite" id="jg3531">
    <property type="protein sequence ID" value="jg3531"/>
    <property type="gene ID" value="jg3531"/>
</dbReference>
<keyword evidence="3" id="KW-0964">Secreted</keyword>
<comment type="similarity">
    <text evidence="2">Belongs to the nematode transthyretin-like family.</text>
</comment>
<proteinExistence type="inferred from homology"/>
<name>A0A915E729_9BILA</name>
<evidence type="ECO:0000256" key="2">
    <source>
        <dbReference type="ARBA" id="ARBA00010112"/>
    </source>
</evidence>